<organism evidence="1 2">
    <name type="scientific">Methanospirillum stamsii</name>
    <dbReference type="NCBI Taxonomy" id="1277351"/>
    <lineage>
        <taxon>Archaea</taxon>
        <taxon>Methanobacteriati</taxon>
        <taxon>Methanobacteriota</taxon>
        <taxon>Stenosarchaea group</taxon>
        <taxon>Methanomicrobia</taxon>
        <taxon>Methanomicrobiales</taxon>
        <taxon>Methanospirillaceae</taxon>
        <taxon>Methanospirillum</taxon>
    </lineage>
</organism>
<gene>
    <name evidence="1" type="ORF">DLD82_16625</name>
</gene>
<dbReference type="EMBL" id="QGMZ01000049">
    <property type="protein sequence ID" value="PWR70072.1"/>
    <property type="molecule type" value="Genomic_DNA"/>
</dbReference>
<proteinExistence type="predicted"/>
<dbReference type="AlphaFoldDB" id="A0A2V2MPP2"/>
<comment type="caution">
    <text evidence="1">The sequence shown here is derived from an EMBL/GenBank/DDBJ whole genome shotgun (WGS) entry which is preliminary data.</text>
</comment>
<evidence type="ECO:0000313" key="2">
    <source>
        <dbReference type="Proteomes" id="UP000245934"/>
    </source>
</evidence>
<dbReference type="RefSeq" id="WP_109942257.1">
    <property type="nucleotide sequence ID" value="NZ_CP176366.1"/>
</dbReference>
<sequence>MKSEKKLLCPFDKKPCIENMCAVWSEERGVCSFASSGFADQQKSTLPQKKPIVTEKADGGSGKYRTLLFD</sequence>
<dbReference type="Proteomes" id="UP000245934">
    <property type="component" value="Unassembled WGS sequence"/>
</dbReference>
<evidence type="ECO:0000313" key="1">
    <source>
        <dbReference type="EMBL" id="PWR70072.1"/>
    </source>
</evidence>
<protein>
    <submittedName>
        <fullName evidence="1">Uncharacterized protein</fullName>
    </submittedName>
</protein>
<name>A0A2V2MPP2_9EURY</name>
<accession>A0A2V2MPP2</accession>
<keyword evidence="2" id="KW-1185">Reference proteome</keyword>
<dbReference type="OrthoDB" id="117729at2157"/>
<reference evidence="1 2" key="1">
    <citation type="submission" date="2018-05" db="EMBL/GenBank/DDBJ databases">
        <title>Draft genome of Methanospirillum stamsii Pt1.</title>
        <authorList>
            <person name="Dueholm M.S."/>
            <person name="Nielsen P.H."/>
            <person name="Bakmann L.F."/>
            <person name="Otzen D.E."/>
        </authorList>
    </citation>
    <scope>NUCLEOTIDE SEQUENCE [LARGE SCALE GENOMIC DNA]</scope>
    <source>
        <strain evidence="1 2">Pt1</strain>
    </source>
</reference>
<dbReference type="GeneID" id="97610471"/>